<keyword evidence="2" id="KW-0378">Hydrolase</keyword>
<dbReference type="AlphaFoldDB" id="A0A5B8S005"/>
<dbReference type="OrthoDB" id="1273797at2"/>
<feature type="domain" description="Metallo-beta-lactamase" evidence="1">
    <location>
        <begin position="28"/>
        <end position="214"/>
    </location>
</feature>
<accession>A0A5B8S005</accession>
<dbReference type="InterPro" id="IPR036866">
    <property type="entry name" value="RibonucZ/Hydroxyglut_hydro"/>
</dbReference>
<reference evidence="2 3" key="1">
    <citation type="submission" date="2019-07" db="EMBL/GenBank/DDBJ databases">
        <title>Complete genome sequence of Comamonas sp. NLF 7-7 isolated from livestock.</title>
        <authorList>
            <person name="Kim D.H."/>
            <person name="Kim J.G."/>
        </authorList>
    </citation>
    <scope>NUCLEOTIDE SEQUENCE [LARGE SCALE GENOMIC DNA]</scope>
    <source>
        <strain evidence="2 3">NLF 7-7</strain>
    </source>
</reference>
<dbReference type="Pfam" id="PF00753">
    <property type="entry name" value="Lactamase_B"/>
    <property type="match status" value="1"/>
</dbReference>
<dbReference type="CDD" id="cd16282">
    <property type="entry name" value="metallo-hydrolase-like_MBL-fold"/>
    <property type="match status" value="1"/>
</dbReference>
<dbReference type="GO" id="GO:0016787">
    <property type="term" value="F:hydrolase activity"/>
    <property type="evidence" value="ECO:0007669"/>
    <property type="project" value="UniProtKB-KW"/>
</dbReference>
<dbReference type="SUPFAM" id="SSF56281">
    <property type="entry name" value="Metallo-hydrolase/oxidoreductase"/>
    <property type="match status" value="1"/>
</dbReference>
<sequence length="287" mass="31868">MQAQEAASGCWYVQGLSEMGSGENQNFISNAGFIVTSTSVVVVDALGSPALAQRLVAQIRKLTPKPISHVVLTHYHADHIYGLQVFKALGAHVIAQQQGREYLYSDTARLRLQASRTELAPWIDEDTRLVAADQWIDGPTRLSVGDTEVEIIPVGPAHTPDDLVVWLPARKVLYSGDLVFRGRIPYVGEADSGHWIKALDELLKLGAQVVIPGHGAISHDARKDMQFTRDYLAYLRKAMGQAAQDMTPFDEAYQATDWSQYEHMPLFGAANRMNAYNTYILMEREAQ</sequence>
<dbReference type="PANTHER" id="PTHR42951:SF20">
    <property type="entry name" value="BETA LACTAMASE"/>
    <property type="match status" value="1"/>
</dbReference>
<dbReference type="PANTHER" id="PTHR42951">
    <property type="entry name" value="METALLO-BETA-LACTAMASE DOMAIN-CONTAINING"/>
    <property type="match status" value="1"/>
</dbReference>
<dbReference type="InterPro" id="IPR001279">
    <property type="entry name" value="Metallo-B-lactamas"/>
</dbReference>
<gene>
    <name evidence="2" type="ORF">FOZ74_01805</name>
</gene>
<dbReference type="EMBL" id="CP042344">
    <property type="protein sequence ID" value="QEA14424.1"/>
    <property type="molecule type" value="Genomic_DNA"/>
</dbReference>
<evidence type="ECO:0000313" key="3">
    <source>
        <dbReference type="Proteomes" id="UP000321199"/>
    </source>
</evidence>
<dbReference type="SMART" id="SM00849">
    <property type="entry name" value="Lactamase_B"/>
    <property type="match status" value="1"/>
</dbReference>
<keyword evidence="3" id="KW-1185">Reference proteome</keyword>
<dbReference type="Gene3D" id="3.60.15.10">
    <property type="entry name" value="Ribonuclease Z/Hydroxyacylglutathione hydrolase-like"/>
    <property type="match status" value="1"/>
</dbReference>
<evidence type="ECO:0000259" key="1">
    <source>
        <dbReference type="SMART" id="SM00849"/>
    </source>
</evidence>
<dbReference type="KEGG" id="cof:FOZ74_01805"/>
<protein>
    <submittedName>
        <fullName evidence="2">MBL fold metallo-hydrolase</fullName>
    </submittedName>
</protein>
<name>A0A5B8S005_9BURK</name>
<proteinExistence type="predicted"/>
<organism evidence="2 3">
    <name type="scientific">Comamonas flocculans</name>
    <dbReference type="NCBI Taxonomy" id="2597701"/>
    <lineage>
        <taxon>Bacteria</taxon>
        <taxon>Pseudomonadati</taxon>
        <taxon>Pseudomonadota</taxon>
        <taxon>Betaproteobacteria</taxon>
        <taxon>Burkholderiales</taxon>
        <taxon>Comamonadaceae</taxon>
        <taxon>Comamonas</taxon>
    </lineage>
</organism>
<evidence type="ECO:0000313" key="2">
    <source>
        <dbReference type="EMBL" id="QEA14424.1"/>
    </source>
</evidence>
<dbReference type="InterPro" id="IPR050855">
    <property type="entry name" value="NDM-1-like"/>
</dbReference>
<dbReference type="Proteomes" id="UP000321199">
    <property type="component" value="Chromosome"/>
</dbReference>